<organism evidence="1 2">
    <name type="scientific">Paludibacterium purpuratum</name>
    <dbReference type="NCBI Taxonomy" id="1144873"/>
    <lineage>
        <taxon>Bacteria</taxon>
        <taxon>Pseudomonadati</taxon>
        <taxon>Pseudomonadota</taxon>
        <taxon>Betaproteobacteria</taxon>
        <taxon>Neisseriales</taxon>
        <taxon>Chromobacteriaceae</taxon>
        <taxon>Paludibacterium</taxon>
    </lineage>
</organism>
<dbReference type="Proteomes" id="UP000295611">
    <property type="component" value="Unassembled WGS sequence"/>
</dbReference>
<sequence>MQTTKHILMVRPTHFTSNPDTAGSNTFQHSDMTPEQAQEAAVKEFDEYVALLREAGVDVMVIQDRQVPHTPDSIFPNNWITTHDDGTVILYPMEALNRRLERRRDILECIGERFDISSLMDFSSYESKEYFLEGTGSMVLDRDNQIAYVCRSSRSHEMVEGAFAKVMGYSTVWFTAVDKHNMPIYHTNVMMHVGDKMAVVCLESILSPYERKAVVQSLEKSGKEIVDITLDQVEHFAGNCIELKGHKDQPILALSRQAWGSLSKSQQEQILKYVTPVQAPVETIERLGGGGARCMVAEIHLPLRTPSQAIVLPEEHTRQDDSPYLA</sequence>
<dbReference type="SUPFAM" id="SSF55909">
    <property type="entry name" value="Pentein"/>
    <property type="match status" value="1"/>
</dbReference>
<dbReference type="AlphaFoldDB" id="A0A4R7B9H3"/>
<dbReference type="InterPro" id="IPR014541">
    <property type="entry name" value="Amdntrnsf_FN0238"/>
</dbReference>
<protein>
    <recommendedName>
        <fullName evidence="3">Amidinotransferase</fullName>
    </recommendedName>
</protein>
<dbReference type="Gene3D" id="3.75.10.10">
    <property type="entry name" value="L-arginine/glycine Amidinotransferase, Chain A"/>
    <property type="match status" value="1"/>
</dbReference>
<dbReference type="EMBL" id="SNZP01000003">
    <property type="protein sequence ID" value="TDR81471.1"/>
    <property type="molecule type" value="Genomic_DNA"/>
</dbReference>
<dbReference type="PANTHER" id="PTHR43224">
    <property type="entry name" value="AMIDINOTRANSFERASE"/>
    <property type="match status" value="1"/>
</dbReference>
<accession>A0A4R7B9H3</accession>
<reference evidence="1 2" key="1">
    <citation type="submission" date="2019-03" db="EMBL/GenBank/DDBJ databases">
        <title>Genomic Encyclopedia of Type Strains, Phase III (KMG-III): the genomes of soil and plant-associated and newly described type strains.</title>
        <authorList>
            <person name="Whitman W."/>
        </authorList>
    </citation>
    <scope>NUCLEOTIDE SEQUENCE [LARGE SCALE GENOMIC DNA]</scope>
    <source>
        <strain evidence="1 2">CECT 8976</strain>
    </source>
</reference>
<dbReference type="RefSeq" id="WP_133678844.1">
    <property type="nucleotide sequence ID" value="NZ_SNZP01000003.1"/>
</dbReference>
<evidence type="ECO:0008006" key="3">
    <source>
        <dbReference type="Google" id="ProtNLM"/>
    </source>
</evidence>
<comment type="caution">
    <text evidence="1">The sequence shown here is derived from an EMBL/GenBank/DDBJ whole genome shotgun (WGS) entry which is preliminary data.</text>
</comment>
<evidence type="ECO:0000313" key="1">
    <source>
        <dbReference type="EMBL" id="TDR81471.1"/>
    </source>
</evidence>
<proteinExistence type="predicted"/>
<gene>
    <name evidence="1" type="ORF">DFP86_103124</name>
</gene>
<dbReference type="PIRSF" id="PIRSF028188">
    <property type="entry name" value="Amdntrnsf_FN0238"/>
    <property type="match status" value="1"/>
</dbReference>
<dbReference type="OrthoDB" id="9788268at2"/>
<dbReference type="Pfam" id="PF19420">
    <property type="entry name" value="DDAH_eukar"/>
    <property type="match status" value="1"/>
</dbReference>
<name>A0A4R7B9H3_9NEIS</name>
<dbReference type="NCBIfam" id="NF046062">
    <property type="entry name" value="citrull_CtlX"/>
    <property type="match status" value="1"/>
</dbReference>
<keyword evidence="2" id="KW-1185">Reference proteome</keyword>
<dbReference type="PANTHER" id="PTHR43224:SF1">
    <property type="entry name" value="AMIDINOTRANSFERASE"/>
    <property type="match status" value="1"/>
</dbReference>
<evidence type="ECO:0000313" key="2">
    <source>
        <dbReference type="Proteomes" id="UP000295611"/>
    </source>
</evidence>